<dbReference type="RefSeq" id="XP_041288537.1">
    <property type="nucleotide sequence ID" value="XM_041442054.1"/>
</dbReference>
<dbReference type="Proteomes" id="UP000823399">
    <property type="component" value="Unassembled WGS sequence"/>
</dbReference>
<dbReference type="InterPro" id="IPR005824">
    <property type="entry name" value="KOW"/>
</dbReference>
<feature type="compositionally biased region" description="Pro residues" evidence="1">
    <location>
        <begin position="443"/>
        <end position="454"/>
    </location>
</feature>
<accession>A0A9P7JQ12</accession>
<evidence type="ECO:0000313" key="3">
    <source>
        <dbReference type="EMBL" id="KAG2097503.1"/>
    </source>
</evidence>
<name>A0A9P7JQ12_9AGAM</name>
<dbReference type="EMBL" id="JABBWM010000065">
    <property type="protein sequence ID" value="KAG2097503.1"/>
    <property type="molecule type" value="Genomic_DNA"/>
</dbReference>
<feature type="region of interest" description="Disordered" evidence="1">
    <location>
        <begin position="494"/>
        <end position="519"/>
    </location>
</feature>
<dbReference type="InterPro" id="IPR014722">
    <property type="entry name" value="Rib_uL2_dom2"/>
</dbReference>
<feature type="domain" description="KOW" evidence="2">
    <location>
        <begin position="232"/>
        <end position="259"/>
    </location>
</feature>
<dbReference type="AlphaFoldDB" id="A0A9P7JQ12"/>
<organism evidence="3 4">
    <name type="scientific">Suillus discolor</name>
    <dbReference type="NCBI Taxonomy" id="1912936"/>
    <lineage>
        <taxon>Eukaryota</taxon>
        <taxon>Fungi</taxon>
        <taxon>Dikarya</taxon>
        <taxon>Basidiomycota</taxon>
        <taxon>Agaricomycotina</taxon>
        <taxon>Agaricomycetes</taxon>
        <taxon>Agaricomycetidae</taxon>
        <taxon>Boletales</taxon>
        <taxon>Suillineae</taxon>
        <taxon>Suillaceae</taxon>
        <taxon>Suillus</taxon>
    </lineage>
</organism>
<proteinExistence type="predicted"/>
<dbReference type="Gene3D" id="2.30.30.30">
    <property type="match status" value="1"/>
</dbReference>
<comment type="caution">
    <text evidence="3">The sequence shown here is derived from an EMBL/GenBank/DDBJ whole genome shotgun (WGS) entry which is preliminary data.</text>
</comment>
<feature type="region of interest" description="Disordered" evidence="1">
    <location>
        <begin position="1"/>
        <end position="32"/>
    </location>
</feature>
<evidence type="ECO:0000259" key="2">
    <source>
        <dbReference type="SMART" id="SM00739"/>
    </source>
</evidence>
<dbReference type="OrthoDB" id="2688247at2759"/>
<feature type="domain" description="KOW" evidence="2">
    <location>
        <begin position="123"/>
        <end position="150"/>
    </location>
</feature>
<dbReference type="SMART" id="SM00739">
    <property type="entry name" value="KOW"/>
    <property type="match status" value="5"/>
</dbReference>
<sequence length="668" mass="74610">MSWPDMKRALAPASSDSDDEPNPKCVRSEGKSPLEDEGAWCILFQYLTTEMTYPQMEEDFISYLGDRYCADDWKDARDALFSADDLNDNATPLANLQVLYMKHVPQASLSNMAGPPEDSRVIFLHVGDEARVISGEICSEIGKVVSTDHGLGCVLLEFDFDIQHRTQLDFQLQDIERHIVQMSDNVFHICQEATKEEIEVSKHYLDRCPLKHVLQKQLSTQQLFEPPPETETIEIGDYVEVLGGQYVGKRGIIAWFPPGEPPSVYLRVNDKIYSSGPVMIEVLSVCIQRIRLTQTIKYTKDKGYDVRPGDFVNVAHGPEYQMTGVVQSVDLPAARLTLLSQTDGTLINVPIRFVVKIRNVSLDTFKSVIGKEVFVIRGQHKGYRATLYDIGREDCSVALHGQKHILLKLPEVATSYGMRLNSTILERHELVSFCEMRQKSYLKPPPRSITPPPQKMASSHSFTCSNTLPASALNNWTASPKDVDGAINQLLAVDSSTSSQTIPDPWTIDPQDNEDRQEKIQHDGPLPWLMRKEFASTLLTYHVVLKVSPSFMGGRLHKRFVSTACPDPFCGANGPTPENCVAAFCTSNGTGAAIQHYHIPAHDLSPAPPRKKNQQCLILDGEHRGAILTIAKCNVKKNSAEMFTNTNITTAPLLVTLRFDQICLIEPM</sequence>
<evidence type="ECO:0000313" key="4">
    <source>
        <dbReference type="Proteomes" id="UP000823399"/>
    </source>
</evidence>
<feature type="domain" description="KOW" evidence="2">
    <location>
        <begin position="366"/>
        <end position="393"/>
    </location>
</feature>
<evidence type="ECO:0000256" key="1">
    <source>
        <dbReference type="SAM" id="MobiDB-lite"/>
    </source>
</evidence>
<feature type="domain" description="KOW" evidence="2">
    <location>
        <begin position="305"/>
        <end position="332"/>
    </location>
</feature>
<gene>
    <name evidence="3" type="ORF">F5147DRAFT_777951</name>
</gene>
<protein>
    <recommendedName>
        <fullName evidence="2">KOW domain-containing protein</fullName>
    </recommendedName>
</protein>
<keyword evidence="4" id="KW-1185">Reference proteome</keyword>
<feature type="region of interest" description="Disordered" evidence="1">
    <location>
        <begin position="442"/>
        <end position="461"/>
    </location>
</feature>
<feature type="domain" description="KOW" evidence="2">
    <location>
        <begin position="609"/>
        <end position="636"/>
    </location>
</feature>
<reference evidence="3" key="1">
    <citation type="journal article" date="2020" name="New Phytol.">
        <title>Comparative genomics reveals dynamic genome evolution in host specialist ectomycorrhizal fungi.</title>
        <authorList>
            <person name="Lofgren L.A."/>
            <person name="Nguyen N.H."/>
            <person name="Vilgalys R."/>
            <person name="Ruytinx J."/>
            <person name="Liao H.L."/>
            <person name="Branco S."/>
            <person name="Kuo A."/>
            <person name="LaButti K."/>
            <person name="Lipzen A."/>
            <person name="Andreopoulos W."/>
            <person name="Pangilinan J."/>
            <person name="Riley R."/>
            <person name="Hundley H."/>
            <person name="Na H."/>
            <person name="Barry K."/>
            <person name="Grigoriev I.V."/>
            <person name="Stajich J.E."/>
            <person name="Kennedy P.G."/>
        </authorList>
    </citation>
    <scope>NUCLEOTIDE SEQUENCE</scope>
    <source>
        <strain evidence="3">FC423</strain>
    </source>
</reference>
<dbReference type="GeneID" id="64704313"/>